<dbReference type="GO" id="GO:0000976">
    <property type="term" value="F:transcription cis-regulatory region binding"/>
    <property type="evidence" value="ECO:0007669"/>
    <property type="project" value="TreeGrafter"/>
</dbReference>
<feature type="domain" description="HTH tetR-type" evidence="3">
    <location>
        <begin position="14"/>
        <end position="74"/>
    </location>
</feature>
<dbReference type="GO" id="GO:0003700">
    <property type="term" value="F:DNA-binding transcription factor activity"/>
    <property type="evidence" value="ECO:0007669"/>
    <property type="project" value="TreeGrafter"/>
</dbReference>
<evidence type="ECO:0000256" key="2">
    <source>
        <dbReference type="PROSITE-ProRule" id="PRU00335"/>
    </source>
</evidence>
<dbReference type="RefSeq" id="WP_121212481.1">
    <property type="nucleotide sequence ID" value="NZ_RBIM01000009.1"/>
</dbReference>
<evidence type="ECO:0000256" key="1">
    <source>
        <dbReference type="ARBA" id="ARBA00023125"/>
    </source>
</evidence>
<gene>
    <name evidence="4" type="ORF">C7435_3265</name>
</gene>
<organism evidence="4 5">
    <name type="scientific">Maricaulis maris</name>
    <dbReference type="NCBI Taxonomy" id="74318"/>
    <lineage>
        <taxon>Bacteria</taxon>
        <taxon>Pseudomonadati</taxon>
        <taxon>Pseudomonadota</taxon>
        <taxon>Alphaproteobacteria</taxon>
        <taxon>Maricaulales</taxon>
        <taxon>Maricaulaceae</taxon>
        <taxon>Maricaulis</taxon>
    </lineage>
</organism>
<evidence type="ECO:0000259" key="3">
    <source>
        <dbReference type="PROSITE" id="PS50977"/>
    </source>
</evidence>
<accession>A0A495CW32</accession>
<dbReference type="Gene3D" id="1.10.357.10">
    <property type="entry name" value="Tetracycline Repressor, domain 2"/>
    <property type="match status" value="1"/>
</dbReference>
<reference evidence="4 5" key="1">
    <citation type="submission" date="2018-10" db="EMBL/GenBank/DDBJ databases">
        <title>Genomic Encyclopedia of Type Strains, Phase IV (KMG-IV): sequencing the most valuable type-strain genomes for metagenomic binning, comparative biology and taxonomic classification.</title>
        <authorList>
            <person name="Goeker M."/>
        </authorList>
    </citation>
    <scope>NUCLEOTIDE SEQUENCE [LARGE SCALE GENOMIC DNA]</scope>
    <source>
        <strain evidence="4 5">DSM 4734</strain>
    </source>
</reference>
<feature type="DNA-binding region" description="H-T-H motif" evidence="2">
    <location>
        <begin position="37"/>
        <end position="56"/>
    </location>
</feature>
<protein>
    <submittedName>
        <fullName evidence="4">TetR family transcriptional regulator</fullName>
    </submittedName>
</protein>
<sequence length="212" mass="23816">MSQGTKPARQERSRQTRDRLVAALDACLREKPFADITIAELAETAGLSVGAVYRRFENKDAFIPVIFELYRARLDAFMAGDGRVEVDPAAGLRQALHTACAVGWQFLVRHGYLVRAAHLHARLRPDLIGDDWEELLDQARQSAHQLIALFRDEVKRRDPDEAAQMFTYLMNTLPIERALYPEEGAAVVLTLSDERFVAAIADTLYGYLVTAD</sequence>
<dbReference type="Pfam" id="PF00440">
    <property type="entry name" value="TetR_N"/>
    <property type="match status" value="1"/>
</dbReference>
<keyword evidence="1 2" id="KW-0238">DNA-binding</keyword>
<dbReference type="PANTHER" id="PTHR30055:SF223">
    <property type="entry name" value="HTH-TYPE TRANSCRIPTIONAL REGULATOR UIDR"/>
    <property type="match status" value="1"/>
</dbReference>
<dbReference type="PROSITE" id="PS50977">
    <property type="entry name" value="HTH_TETR_2"/>
    <property type="match status" value="1"/>
</dbReference>
<dbReference type="SUPFAM" id="SSF46689">
    <property type="entry name" value="Homeodomain-like"/>
    <property type="match status" value="1"/>
</dbReference>
<dbReference type="EMBL" id="RBIM01000009">
    <property type="protein sequence ID" value="RKQ89563.1"/>
    <property type="molecule type" value="Genomic_DNA"/>
</dbReference>
<dbReference type="PANTHER" id="PTHR30055">
    <property type="entry name" value="HTH-TYPE TRANSCRIPTIONAL REGULATOR RUTR"/>
    <property type="match status" value="1"/>
</dbReference>
<evidence type="ECO:0000313" key="4">
    <source>
        <dbReference type="EMBL" id="RKQ89563.1"/>
    </source>
</evidence>
<proteinExistence type="predicted"/>
<dbReference type="InterPro" id="IPR009057">
    <property type="entry name" value="Homeodomain-like_sf"/>
</dbReference>
<dbReference type="OrthoDB" id="7501070at2"/>
<dbReference type="AlphaFoldDB" id="A0A495CW32"/>
<name>A0A495CW32_9PROT</name>
<evidence type="ECO:0000313" key="5">
    <source>
        <dbReference type="Proteomes" id="UP000273675"/>
    </source>
</evidence>
<dbReference type="InterPro" id="IPR050109">
    <property type="entry name" value="HTH-type_TetR-like_transc_reg"/>
</dbReference>
<dbReference type="InterPro" id="IPR001647">
    <property type="entry name" value="HTH_TetR"/>
</dbReference>
<comment type="caution">
    <text evidence="4">The sequence shown here is derived from an EMBL/GenBank/DDBJ whole genome shotgun (WGS) entry which is preliminary data.</text>
</comment>
<dbReference type="Proteomes" id="UP000273675">
    <property type="component" value="Unassembled WGS sequence"/>
</dbReference>